<protein>
    <submittedName>
        <fullName evidence="1">Uncharacterized protein</fullName>
    </submittedName>
</protein>
<accession>A0A7J5DMB7</accession>
<dbReference type="AlphaFoldDB" id="A0A7J5DMB7"/>
<comment type="caution">
    <text evidence="1">The sequence shown here is derived from an EMBL/GenBank/DDBJ whole genome shotgun (WGS) entry which is preliminary data.</text>
</comment>
<name>A0A7J5DMB7_9ACTN</name>
<sequence>MTTTFVEPPADAVARDPHWAAKMARLRARRLPERAVSFLDDQDLKQRVTDAALDMAKARTSAVGRAPEMEVPADDRENWALAQPDVLAAQAALDEARRALAAGTLTLTFRALPRPAWEQLLREHAPTEEQADLGHEYNVETFPAALISASSLDGMSEPEAQELLDSWSDADAKALFTAALLVNQTMRADLGKG</sequence>
<organism evidence="1 2">
    <name type="scientific">Streptomyces triticiradicis</name>
    <dbReference type="NCBI Taxonomy" id="2651189"/>
    <lineage>
        <taxon>Bacteria</taxon>
        <taxon>Bacillati</taxon>
        <taxon>Actinomycetota</taxon>
        <taxon>Actinomycetes</taxon>
        <taxon>Kitasatosporales</taxon>
        <taxon>Streptomycetaceae</taxon>
        <taxon>Streptomyces</taxon>
    </lineage>
</organism>
<dbReference type="EMBL" id="WBKG01000003">
    <property type="protein sequence ID" value="KAB1989805.1"/>
    <property type="molecule type" value="Genomic_DNA"/>
</dbReference>
<evidence type="ECO:0000313" key="1">
    <source>
        <dbReference type="EMBL" id="KAB1989805.1"/>
    </source>
</evidence>
<dbReference type="Proteomes" id="UP000442990">
    <property type="component" value="Unassembled WGS sequence"/>
</dbReference>
<gene>
    <name evidence="1" type="ORF">F8144_05520</name>
</gene>
<proteinExistence type="predicted"/>
<dbReference type="RefSeq" id="WP_151468107.1">
    <property type="nucleotide sequence ID" value="NZ_WBKG01000003.1"/>
</dbReference>
<keyword evidence="2" id="KW-1185">Reference proteome</keyword>
<evidence type="ECO:0000313" key="2">
    <source>
        <dbReference type="Proteomes" id="UP000442990"/>
    </source>
</evidence>
<reference evidence="1 2" key="1">
    <citation type="submission" date="2019-09" db="EMBL/GenBank/DDBJ databases">
        <title>Isolation and identification of active actinomycetes.</title>
        <authorList>
            <person name="Yu Z."/>
            <person name="Han C."/>
            <person name="Yu B."/>
        </authorList>
    </citation>
    <scope>NUCLEOTIDE SEQUENCE [LARGE SCALE GENOMIC DNA]</scope>
    <source>
        <strain evidence="1 2">NEAU-H2</strain>
    </source>
</reference>